<sequence length="133" mass="14321">MDMSVKLNLSYPAARPVEQVAEKSVAEKSVAEKSASEKAVNRSVDTSGGKGSHPASVVDDAEKVRNAVTEIEKFLSSTRRNLEFSTDEESGKIVVKVIASETGELIRQLPSEEALRIANSLSDVNSILFDAKV</sequence>
<organism evidence="2 3">
    <name type="scientific">Pseudomonas urmiensis</name>
    <dbReference type="NCBI Taxonomy" id="2745493"/>
    <lineage>
        <taxon>Bacteria</taxon>
        <taxon>Pseudomonadati</taxon>
        <taxon>Pseudomonadota</taxon>
        <taxon>Gammaproteobacteria</taxon>
        <taxon>Pseudomonadales</taxon>
        <taxon>Pseudomonadaceae</taxon>
        <taxon>Pseudomonas</taxon>
    </lineage>
</organism>
<dbReference type="RefSeq" id="WP_405129314.1">
    <property type="nucleotide sequence ID" value="NZ_JAHWXS010000008.1"/>
</dbReference>
<evidence type="ECO:0000256" key="1">
    <source>
        <dbReference type="SAM" id="MobiDB-lite"/>
    </source>
</evidence>
<keyword evidence="2" id="KW-0969">Cilium</keyword>
<dbReference type="Proteomes" id="UP001621534">
    <property type="component" value="Unassembled WGS sequence"/>
</dbReference>
<dbReference type="InterPro" id="IPR035924">
    <property type="entry name" value="FlaG-like_sf"/>
</dbReference>
<evidence type="ECO:0000313" key="3">
    <source>
        <dbReference type="Proteomes" id="UP001621534"/>
    </source>
</evidence>
<feature type="compositionally biased region" description="Basic and acidic residues" evidence="1">
    <location>
        <begin position="31"/>
        <end position="40"/>
    </location>
</feature>
<proteinExistence type="predicted"/>
<reference evidence="2 3" key="1">
    <citation type="journal article" date="2012" name="Plant Soil">
        <title>Screening of plant growth-promoting traits in arsenic-resistant bacteria isolated from the rhizosphere of soybean plants from Argentinean agricultural soil.</title>
        <authorList>
            <person name="Wevar Oller A.L."/>
            <person name="Talano M.A."/>
            <person name="Agostini E."/>
        </authorList>
    </citation>
    <scope>NUCLEOTIDE SEQUENCE [LARGE SCALE GENOMIC DNA]</scope>
    <source>
        <strain evidence="2 3">AW4</strain>
    </source>
</reference>
<keyword evidence="2" id="KW-0966">Cell projection</keyword>
<dbReference type="PANTHER" id="PTHR37166">
    <property type="entry name" value="PROTEIN FLAG"/>
    <property type="match status" value="1"/>
</dbReference>
<feature type="region of interest" description="Disordered" evidence="1">
    <location>
        <begin position="31"/>
        <end position="61"/>
    </location>
</feature>
<comment type="caution">
    <text evidence="2">The sequence shown here is derived from an EMBL/GenBank/DDBJ whole genome shotgun (WGS) entry which is preliminary data.</text>
</comment>
<accession>A0ABW8NUT9</accession>
<dbReference type="Gene3D" id="3.30.160.170">
    <property type="entry name" value="FlaG-like"/>
    <property type="match status" value="1"/>
</dbReference>
<dbReference type="EMBL" id="JAHWXS010000008">
    <property type="protein sequence ID" value="MFK5733717.1"/>
    <property type="molecule type" value="Genomic_DNA"/>
</dbReference>
<dbReference type="SUPFAM" id="SSF160214">
    <property type="entry name" value="FlaG-like"/>
    <property type="match status" value="1"/>
</dbReference>
<keyword evidence="2" id="KW-0282">Flagellum</keyword>
<evidence type="ECO:0000313" key="2">
    <source>
        <dbReference type="EMBL" id="MFK5733717.1"/>
    </source>
</evidence>
<dbReference type="Pfam" id="PF03646">
    <property type="entry name" value="FlaG"/>
    <property type="match status" value="1"/>
</dbReference>
<dbReference type="InterPro" id="IPR005186">
    <property type="entry name" value="FlaG"/>
</dbReference>
<gene>
    <name evidence="2" type="ORF">KW869_09245</name>
</gene>
<dbReference type="PANTHER" id="PTHR37166:SF1">
    <property type="entry name" value="PROTEIN FLAG"/>
    <property type="match status" value="1"/>
</dbReference>
<name>A0ABW8NUT9_9PSED</name>
<keyword evidence="3" id="KW-1185">Reference proteome</keyword>
<protein>
    <submittedName>
        <fullName evidence="2">Flagellar protein FlaG</fullName>
    </submittedName>
</protein>